<evidence type="ECO:0000256" key="2">
    <source>
        <dbReference type="SAM" id="Phobius"/>
    </source>
</evidence>
<protein>
    <submittedName>
        <fullName evidence="3">Uncharacterized protein</fullName>
    </submittedName>
</protein>
<dbReference type="AlphaFoldDB" id="A0A9P4S6E7"/>
<dbReference type="EMBL" id="MU006101">
    <property type="protein sequence ID" value="KAF2837008.1"/>
    <property type="molecule type" value="Genomic_DNA"/>
</dbReference>
<gene>
    <name evidence="3" type="ORF">M501DRAFT_1039717</name>
</gene>
<feature type="region of interest" description="Disordered" evidence="1">
    <location>
        <begin position="157"/>
        <end position="198"/>
    </location>
</feature>
<evidence type="ECO:0000313" key="3">
    <source>
        <dbReference type="EMBL" id="KAF2837008.1"/>
    </source>
</evidence>
<evidence type="ECO:0000313" key="4">
    <source>
        <dbReference type="Proteomes" id="UP000799429"/>
    </source>
</evidence>
<reference evidence="3" key="1">
    <citation type="journal article" date="2020" name="Stud. Mycol.">
        <title>101 Dothideomycetes genomes: a test case for predicting lifestyles and emergence of pathogens.</title>
        <authorList>
            <person name="Haridas S."/>
            <person name="Albert R."/>
            <person name="Binder M."/>
            <person name="Bloem J."/>
            <person name="Labutti K."/>
            <person name="Salamov A."/>
            <person name="Andreopoulos B."/>
            <person name="Baker S."/>
            <person name="Barry K."/>
            <person name="Bills G."/>
            <person name="Bluhm B."/>
            <person name="Cannon C."/>
            <person name="Castanera R."/>
            <person name="Culley D."/>
            <person name="Daum C."/>
            <person name="Ezra D."/>
            <person name="Gonzalez J."/>
            <person name="Henrissat B."/>
            <person name="Kuo A."/>
            <person name="Liang C."/>
            <person name="Lipzen A."/>
            <person name="Lutzoni F."/>
            <person name="Magnuson J."/>
            <person name="Mondo S."/>
            <person name="Nolan M."/>
            <person name="Ohm R."/>
            <person name="Pangilinan J."/>
            <person name="Park H.-J."/>
            <person name="Ramirez L."/>
            <person name="Alfaro M."/>
            <person name="Sun H."/>
            <person name="Tritt A."/>
            <person name="Yoshinaga Y."/>
            <person name="Zwiers L.-H."/>
            <person name="Turgeon B."/>
            <person name="Goodwin S."/>
            <person name="Spatafora J."/>
            <person name="Crous P."/>
            <person name="Grigoriev I."/>
        </authorList>
    </citation>
    <scope>NUCLEOTIDE SEQUENCE</scope>
    <source>
        <strain evidence="3">CBS 101060</strain>
    </source>
</reference>
<dbReference type="Proteomes" id="UP000799429">
    <property type="component" value="Unassembled WGS sequence"/>
</dbReference>
<evidence type="ECO:0000256" key="1">
    <source>
        <dbReference type="SAM" id="MobiDB-lite"/>
    </source>
</evidence>
<feature type="compositionally biased region" description="Polar residues" evidence="1">
    <location>
        <begin position="157"/>
        <end position="167"/>
    </location>
</feature>
<proteinExistence type="predicted"/>
<keyword evidence="2" id="KW-1133">Transmembrane helix</keyword>
<accession>A0A9P4S6E7</accession>
<feature type="transmembrane region" description="Helical" evidence="2">
    <location>
        <begin position="7"/>
        <end position="30"/>
    </location>
</feature>
<feature type="transmembrane region" description="Helical" evidence="2">
    <location>
        <begin position="42"/>
        <end position="62"/>
    </location>
</feature>
<keyword evidence="2" id="KW-0812">Transmembrane</keyword>
<organism evidence="3 4">
    <name type="scientific">Patellaria atrata CBS 101060</name>
    <dbReference type="NCBI Taxonomy" id="1346257"/>
    <lineage>
        <taxon>Eukaryota</taxon>
        <taxon>Fungi</taxon>
        <taxon>Dikarya</taxon>
        <taxon>Ascomycota</taxon>
        <taxon>Pezizomycotina</taxon>
        <taxon>Dothideomycetes</taxon>
        <taxon>Dothideomycetes incertae sedis</taxon>
        <taxon>Patellariales</taxon>
        <taxon>Patellariaceae</taxon>
        <taxon>Patellaria</taxon>
    </lineage>
</organism>
<keyword evidence="2" id="KW-0472">Membrane</keyword>
<sequence length="198" mass="23118">MFQLKEIFYLYIRGVIYVVFFVCDTITSVLELLYGLLASDKFHIILSAVLALAIIILILRIIRRFVNRVINAIYRCRGNPTTTPEPSQETEITGAEAGLGIWIREYDPKPDPELQLFFRRQYPRHDEFVANREKSYAQMKKEMESRRHRLPLERLSTSQSLGPSTPRNLWIAPRSPTYSTLGPVPKEVMSSSRWEKRR</sequence>
<comment type="caution">
    <text evidence="3">The sequence shown here is derived from an EMBL/GenBank/DDBJ whole genome shotgun (WGS) entry which is preliminary data.</text>
</comment>
<name>A0A9P4S6E7_9PEZI</name>
<keyword evidence="4" id="KW-1185">Reference proteome</keyword>